<organism evidence="3 4">
    <name type="scientific">Portunus trituberculatus</name>
    <name type="common">Swimming crab</name>
    <name type="synonym">Neptunus trituberculatus</name>
    <dbReference type="NCBI Taxonomy" id="210409"/>
    <lineage>
        <taxon>Eukaryota</taxon>
        <taxon>Metazoa</taxon>
        <taxon>Ecdysozoa</taxon>
        <taxon>Arthropoda</taxon>
        <taxon>Crustacea</taxon>
        <taxon>Multicrustacea</taxon>
        <taxon>Malacostraca</taxon>
        <taxon>Eumalacostraca</taxon>
        <taxon>Eucarida</taxon>
        <taxon>Decapoda</taxon>
        <taxon>Pleocyemata</taxon>
        <taxon>Brachyura</taxon>
        <taxon>Eubrachyura</taxon>
        <taxon>Portunoidea</taxon>
        <taxon>Portunidae</taxon>
        <taxon>Portuninae</taxon>
        <taxon>Portunus</taxon>
    </lineage>
</organism>
<feature type="transmembrane region" description="Helical" evidence="2">
    <location>
        <begin position="53"/>
        <end position="71"/>
    </location>
</feature>
<accession>A0A5B7EYC5</accession>
<feature type="region of interest" description="Disordered" evidence="1">
    <location>
        <begin position="1"/>
        <end position="38"/>
    </location>
</feature>
<sequence>MSIPHGGTVTTTGAVNEGVQPNRVTDVTLPPPRTPSINQPRWRHSITIITHRFVTLITVCTLSFITLTVITTP</sequence>
<gene>
    <name evidence="3" type="ORF">E2C01_031710</name>
</gene>
<evidence type="ECO:0000313" key="4">
    <source>
        <dbReference type="Proteomes" id="UP000324222"/>
    </source>
</evidence>
<comment type="caution">
    <text evidence="3">The sequence shown here is derived from an EMBL/GenBank/DDBJ whole genome shotgun (WGS) entry which is preliminary data.</text>
</comment>
<keyword evidence="2" id="KW-0812">Transmembrane</keyword>
<keyword evidence="4" id="KW-1185">Reference proteome</keyword>
<evidence type="ECO:0000256" key="2">
    <source>
        <dbReference type="SAM" id="Phobius"/>
    </source>
</evidence>
<name>A0A5B7EYC5_PORTR</name>
<dbReference type="Proteomes" id="UP000324222">
    <property type="component" value="Unassembled WGS sequence"/>
</dbReference>
<evidence type="ECO:0000256" key="1">
    <source>
        <dbReference type="SAM" id="MobiDB-lite"/>
    </source>
</evidence>
<protein>
    <submittedName>
        <fullName evidence="3">Uncharacterized protein</fullName>
    </submittedName>
</protein>
<keyword evidence="2" id="KW-0472">Membrane</keyword>
<proteinExistence type="predicted"/>
<reference evidence="3 4" key="1">
    <citation type="submission" date="2019-05" db="EMBL/GenBank/DDBJ databases">
        <title>Another draft genome of Portunus trituberculatus and its Hox gene families provides insights of decapod evolution.</title>
        <authorList>
            <person name="Jeong J.-H."/>
            <person name="Song I."/>
            <person name="Kim S."/>
            <person name="Choi T."/>
            <person name="Kim D."/>
            <person name="Ryu S."/>
            <person name="Kim W."/>
        </authorList>
    </citation>
    <scope>NUCLEOTIDE SEQUENCE [LARGE SCALE GENOMIC DNA]</scope>
    <source>
        <tissue evidence="3">Muscle</tissue>
    </source>
</reference>
<keyword evidence="2" id="KW-1133">Transmembrane helix</keyword>
<evidence type="ECO:0000313" key="3">
    <source>
        <dbReference type="EMBL" id="MPC38206.1"/>
    </source>
</evidence>
<dbReference type="EMBL" id="VSRR010004011">
    <property type="protein sequence ID" value="MPC38206.1"/>
    <property type="molecule type" value="Genomic_DNA"/>
</dbReference>
<dbReference type="AlphaFoldDB" id="A0A5B7EYC5"/>